<keyword evidence="4 13" id="KW-0732">Signal</keyword>
<feature type="domain" description="Cadherin" evidence="14">
    <location>
        <begin position="601"/>
        <end position="687"/>
    </location>
</feature>
<dbReference type="SMART" id="SM00112">
    <property type="entry name" value="CA"/>
    <property type="match status" value="6"/>
</dbReference>
<feature type="domain" description="Cadherin" evidence="14">
    <location>
        <begin position="475"/>
        <end position="579"/>
    </location>
</feature>
<feature type="domain" description="Cadherin" evidence="14">
    <location>
        <begin position="371"/>
        <end position="474"/>
    </location>
</feature>
<dbReference type="PROSITE" id="PS00232">
    <property type="entry name" value="CADHERIN_1"/>
    <property type="match status" value="2"/>
</dbReference>
<evidence type="ECO:0000256" key="11">
    <source>
        <dbReference type="PROSITE-ProRule" id="PRU00043"/>
    </source>
</evidence>
<evidence type="ECO:0000256" key="1">
    <source>
        <dbReference type="ARBA" id="ARBA00004251"/>
    </source>
</evidence>
<dbReference type="AlphaFoldDB" id="A0A812BUI2"/>
<sequence length="896" mass="100708">MAASVSRIVPSSSILRLLIISSVLQICSCVDLTYYVEEGKNPGTFVGDIAVDSHLLNTVPAQDRSLIRFLQLEQNTTGASKMFRVAKKTGKLYTTQTLDAETLCTYNTECFRMVDVAVRQETSFIKILEIKVVLKDVNDHQPEFKNTEVSLEFSENDSKGIRKLIPNAVDRDIGVLNSQITYQLKRNLNEPFTLSVAKSVDGTADLSITLEERLDRELQDSYRLQVIAKDGGVPQKQSVLNVHIFVVDINDNTPIFSQNIYNISANNELFGAMPVAILSATDLDAGKNGKVSYHFSSKTSRTALDHFDINSETGEIFLQKKFTSRQKMTYKLYVKATDGGSPPLSSVTMVQVNVINQQNNAPTIDVNFVSASDKNTATISEDIEVGSFIAYVKVTDVDMGQNGDVICDLHHDKFQLRSLGPKKYKVTVKNPVDRESDDHHDITINCQDRGSPPLHCESRFSIRVTDVNDAKPEFSKETFKFWTNENEKPKLPIGFINATDPDLGLGGKLTYSLLTNSKHFLPFQISDEGLISTVVSLDREFQEIYKFQVFVKDNGTPALSNTVNVIVEVKDVNDNAPYFIFPNVNPFTLDVLYYPHLTNNITVLKASDSDSRENAFLKYEITAGNDKLLFMLNHYSGFLTFTREVTPQDSGPYELEFVVRDSGTPPLSATTRLILVLTVSNKTSEMMNVVHIQTGNKIHLNLVIIVTLTAVVLSVVITASVSLCILRCNNQLNVPHRVGVNSSKKCINEQRHLMCPSYLQTSWNDVPLTITTDSDLRSSLSSKSRRGQHCGEELTEKEKCASLGVGTNLHSSSDVLHQAKVWAGFFINIFIRFFFFVCCLCFFFFFSFFVFFLITTHFVVFSFWCLFFLFLIFLLTEKNFLPYSSSSYYPTLTLFF</sequence>
<dbReference type="FunFam" id="2.60.40.60:FF:000007">
    <property type="entry name" value="Protocadherin alpha 2"/>
    <property type="match status" value="1"/>
</dbReference>
<proteinExistence type="predicted"/>
<dbReference type="InterPro" id="IPR013164">
    <property type="entry name" value="Cadherin_N"/>
</dbReference>
<dbReference type="PANTHER" id="PTHR24028">
    <property type="entry name" value="CADHERIN-87A"/>
    <property type="match status" value="1"/>
</dbReference>
<evidence type="ECO:0000256" key="4">
    <source>
        <dbReference type="ARBA" id="ARBA00022729"/>
    </source>
</evidence>
<dbReference type="FunFam" id="2.60.40.60:FF:000134">
    <property type="entry name" value="protocadherin Fat 4"/>
    <property type="match status" value="1"/>
</dbReference>
<keyword evidence="16" id="KW-1185">Reference proteome</keyword>
<gene>
    <name evidence="15" type="ORF">SPHA_22402</name>
</gene>
<feature type="domain" description="Cadherin" evidence="14">
    <location>
        <begin position="36"/>
        <end position="144"/>
    </location>
</feature>
<evidence type="ECO:0000256" key="10">
    <source>
        <dbReference type="ARBA" id="ARBA00023180"/>
    </source>
</evidence>
<dbReference type="CDD" id="cd11304">
    <property type="entry name" value="Cadherin_repeat"/>
    <property type="match status" value="6"/>
</dbReference>
<feature type="domain" description="Cadherin" evidence="14">
    <location>
        <begin position="257"/>
        <end position="364"/>
    </location>
</feature>
<dbReference type="InterPro" id="IPR050174">
    <property type="entry name" value="Protocadherin/Cadherin-CA"/>
</dbReference>
<comment type="subcellular location">
    <subcellularLocation>
        <location evidence="1">Cell membrane</location>
        <topology evidence="1">Single-pass type I membrane protein</topology>
    </subcellularLocation>
</comment>
<feature type="chain" id="PRO_5032965377" evidence="13">
    <location>
        <begin position="30"/>
        <end position="896"/>
    </location>
</feature>
<name>A0A812BUI2_ACAPH</name>
<feature type="signal peptide" evidence="13">
    <location>
        <begin position="1"/>
        <end position="29"/>
    </location>
</feature>
<dbReference type="GO" id="GO:0007156">
    <property type="term" value="P:homophilic cell adhesion via plasma membrane adhesion molecules"/>
    <property type="evidence" value="ECO:0007669"/>
    <property type="project" value="InterPro"/>
</dbReference>
<evidence type="ECO:0000256" key="9">
    <source>
        <dbReference type="ARBA" id="ARBA00023136"/>
    </source>
</evidence>
<evidence type="ECO:0000256" key="12">
    <source>
        <dbReference type="SAM" id="Phobius"/>
    </source>
</evidence>
<keyword evidence="6 11" id="KW-0106">Calcium</keyword>
<keyword evidence="5" id="KW-0677">Repeat</keyword>
<dbReference type="InterPro" id="IPR015919">
    <property type="entry name" value="Cadherin-like_sf"/>
</dbReference>
<dbReference type="InterPro" id="IPR002126">
    <property type="entry name" value="Cadherin-like_dom"/>
</dbReference>
<accession>A0A812BUI2</accession>
<dbReference type="Pfam" id="PF00028">
    <property type="entry name" value="Cadherin"/>
    <property type="match status" value="5"/>
</dbReference>
<evidence type="ECO:0000256" key="6">
    <source>
        <dbReference type="ARBA" id="ARBA00022837"/>
    </source>
</evidence>
<evidence type="ECO:0000256" key="3">
    <source>
        <dbReference type="ARBA" id="ARBA00022692"/>
    </source>
</evidence>
<keyword evidence="7" id="KW-0130">Cell adhesion</keyword>
<keyword evidence="3 12" id="KW-0812">Transmembrane</keyword>
<dbReference type="PRINTS" id="PR00205">
    <property type="entry name" value="CADHERIN"/>
</dbReference>
<evidence type="ECO:0000313" key="15">
    <source>
        <dbReference type="EMBL" id="CAE1240583.1"/>
    </source>
</evidence>
<dbReference type="SUPFAM" id="SSF49313">
    <property type="entry name" value="Cadherin-like"/>
    <property type="match status" value="6"/>
</dbReference>
<evidence type="ECO:0000259" key="14">
    <source>
        <dbReference type="PROSITE" id="PS50268"/>
    </source>
</evidence>
<dbReference type="EMBL" id="CAHIKZ030000828">
    <property type="protein sequence ID" value="CAE1240583.1"/>
    <property type="molecule type" value="Genomic_DNA"/>
</dbReference>
<feature type="domain" description="Cadherin" evidence="14">
    <location>
        <begin position="145"/>
        <end position="256"/>
    </location>
</feature>
<dbReference type="PROSITE" id="PS50268">
    <property type="entry name" value="CADHERIN_2"/>
    <property type="match status" value="6"/>
</dbReference>
<dbReference type="Proteomes" id="UP000597762">
    <property type="component" value="Unassembled WGS sequence"/>
</dbReference>
<dbReference type="Gene3D" id="2.60.40.60">
    <property type="entry name" value="Cadherins"/>
    <property type="match status" value="6"/>
</dbReference>
<evidence type="ECO:0000256" key="13">
    <source>
        <dbReference type="SAM" id="SignalP"/>
    </source>
</evidence>
<protein>
    <submittedName>
        <fullName evidence="15">PCDHD1</fullName>
    </submittedName>
</protein>
<keyword evidence="8 12" id="KW-1133">Transmembrane helix</keyword>
<evidence type="ECO:0000313" key="16">
    <source>
        <dbReference type="Proteomes" id="UP000597762"/>
    </source>
</evidence>
<dbReference type="PANTHER" id="PTHR24028:SF146">
    <property type="entry name" value="CADHERIN 96CB, ISOFORM D-RELATED"/>
    <property type="match status" value="1"/>
</dbReference>
<dbReference type="OrthoDB" id="6252479at2759"/>
<organism evidence="15 16">
    <name type="scientific">Acanthosepion pharaonis</name>
    <name type="common">Pharaoh cuttlefish</name>
    <name type="synonym">Sepia pharaonis</name>
    <dbReference type="NCBI Taxonomy" id="158019"/>
    <lineage>
        <taxon>Eukaryota</taxon>
        <taxon>Metazoa</taxon>
        <taxon>Spiralia</taxon>
        <taxon>Lophotrochozoa</taxon>
        <taxon>Mollusca</taxon>
        <taxon>Cephalopoda</taxon>
        <taxon>Coleoidea</taxon>
        <taxon>Decapodiformes</taxon>
        <taxon>Sepiida</taxon>
        <taxon>Sepiina</taxon>
        <taxon>Sepiidae</taxon>
        <taxon>Acanthosepion</taxon>
    </lineage>
</organism>
<dbReference type="InterPro" id="IPR020894">
    <property type="entry name" value="Cadherin_CS"/>
</dbReference>
<evidence type="ECO:0000256" key="2">
    <source>
        <dbReference type="ARBA" id="ARBA00022475"/>
    </source>
</evidence>
<evidence type="ECO:0000256" key="8">
    <source>
        <dbReference type="ARBA" id="ARBA00022989"/>
    </source>
</evidence>
<comment type="caution">
    <text evidence="15">The sequence shown here is derived from an EMBL/GenBank/DDBJ whole genome shotgun (WGS) entry which is preliminary data.</text>
</comment>
<feature type="transmembrane region" description="Helical" evidence="12">
    <location>
        <begin position="702"/>
        <end position="726"/>
    </location>
</feature>
<feature type="transmembrane region" description="Helical" evidence="12">
    <location>
        <begin position="829"/>
        <end position="852"/>
    </location>
</feature>
<dbReference type="FunFam" id="2.60.40.60:FF:000002">
    <property type="entry name" value="Protocadherin alpha 2"/>
    <property type="match status" value="1"/>
</dbReference>
<feature type="transmembrane region" description="Helical" evidence="12">
    <location>
        <begin position="858"/>
        <end position="876"/>
    </location>
</feature>
<keyword evidence="10" id="KW-0325">Glycoprotein</keyword>
<dbReference type="GO" id="GO:0005886">
    <property type="term" value="C:plasma membrane"/>
    <property type="evidence" value="ECO:0007669"/>
    <property type="project" value="UniProtKB-SubCell"/>
</dbReference>
<evidence type="ECO:0000256" key="5">
    <source>
        <dbReference type="ARBA" id="ARBA00022737"/>
    </source>
</evidence>
<keyword evidence="2" id="KW-1003">Cell membrane</keyword>
<dbReference type="Pfam" id="PF08266">
    <property type="entry name" value="Cadherin_2"/>
    <property type="match status" value="1"/>
</dbReference>
<reference evidence="15" key="1">
    <citation type="submission" date="2021-01" db="EMBL/GenBank/DDBJ databases">
        <authorList>
            <person name="Li R."/>
            <person name="Bekaert M."/>
        </authorList>
    </citation>
    <scope>NUCLEOTIDE SEQUENCE</scope>
    <source>
        <strain evidence="15">Farmed</strain>
    </source>
</reference>
<evidence type="ECO:0000256" key="7">
    <source>
        <dbReference type="ARBA" id="ARBA00022889"/>
    </source>
</evidence>
<dbReference type="FunFam" id="2.60.40.60:FF:000020">
    <property type="entry name" value="Dachsous cadherin-related 1b"/>
    <property type="match status" value="1"/>
</dbReference>
<dbReference type="GO" id="GO:0005509">
    <property type="term" value="F:calcium ion binding"/>
    <property type="evidence" value="ECO:0007669"/>
    <property type="project" value="UniProtKB-UniRule"/>
</dbReference>
<keyword evidence="9 12" id="KW-0472">Membrane</keyword>